<dbReference type="GO" id="GO:0016788">
    <property type="term" value="F:hydrolase activity, acting on ester bonds"/>
    <property type="evidence" value="ECO:0007669"/>
    <property type="project" value="InterPro"/>
</dbReference>
<dbReference type="InterPro" id="IPR044925">
    <property type="entry name" value="His-Me_finger_sf"/>
</dbReference>
<gene>
    <name evidence="2" type="ORF">CHPC1020_000081</name>
</gene>
<keyword evidence="3" id="KW-1185">Reference proteome</keyword>
<dbReference type="SMART" id="SM00507">
    <property type="entry name" value="HNHc"/>
    <property type="match status" value="1"/>
</dbReference>
<evidence type="ECO:0000313" key="3">
    <source>
        <dbReference type="Proteomes" id="UP000425991"/>
    </source>
</evidence>
<feature type="domain" description="HNH nuclease" evidence="1">
    <location>
        <begin position="49"/>
        <end position="97"/>
    </location>
</feature>
<sequence>MEIWRVVTSNDNYLVSNLGKIRHKKKKKALVPVYDKDGYQTVKLYRNGKYKTVKVHRIVAFEFCKGYDETKEVDHINRIRNDNRAVNLQWLTHAQNNARKAEHGK</sequence>
<name>A0A650ER39_9CAUD</name>
<accession>A0A650ER39</accession>
<dbReference type="SUPFAM" id="SSF54060">
    <property type="entry name" value="His-Me finger endonucleases"/>
    <property type="match status" value="1"/>
</dbReference>
<dbReference type="InterPro" id="IPR010902">
    <property type="entry name" value="NUMOD4"/>
</dbReference>
<reference evidence="2 3" key="1">
    <citation type="submission" date="2019-11" db="EMBL/GenBank/DDBJ databases">
        <title>Genome Sequences of 31 Lactococcus lactis Bacteriophages Isolated from Foods.</title>
        <authorList>
            <person name="Marcelli B."/>
            <person name="de Jong A."/>
            <person name="Kuipers O.P."/>
        </authorList>
    </citation>
    <scope>NUCLEOTIDE SEQUENCE [LARGE SCALE GENOMIC DNA]</scope>
</reference>
<dbReference type="Proteomes" id="UP000425991">
    <property type="component" value="Segment"/>
</dbReference>
<dbReference type="Pfam" id="PF13392">
    <property type="entry name" value="HNH_3"/>
    <property type="match status" value="1"/>
</dbReference>
<organism evidence="2 3">
    <name type="scientific">Lactococcus phage CHPC1020</name>
    <dbReference type="NCBI Taxonomy" id="2675237"/>
    <lineage>
        <taxon>Viruses</taxon>
        <taxon>Duplodnaviria</taxon>
        <taxon>Heunggongvirae</taxon>
        <taxon>Uroviricota</taxon>
        <taxon>Caudoviricetes</taxon>
        <taxon>Ceduovirus</taxon>
        <taxon>Ceduovirus CHPC1020</taxon>
    </lineage>
</organism>
<dbReference type="InterPro" id="IPR003615">
    <property type="entry name" value="HNH_nuc"/>
</dbReference>
<dbReference type="Pfam" id="PF07463">
    <property type="entry name" value="NUMOD4"/>
    <property type="match status" value="1"/>
</dbReference>
<evidence type="ECO:0000259" key="1">
    <source>
        <dbReference type="SMART" id="SM00507"/>
    </source>
</evidence>
<evidence type="ECO:0000313" key="2">
    <source>
        <dbReference type="EMBL" id="QGT52427.1"/>
    </source>
</evidence>
<protein>
    <recommendedName>
        <fullName evidence="1">HNH nuclease domain-containing protein</fullName>
    </recommendedName>
</protein>
<proteinExistence type="predicted"/>
<dbReference type="EMBL" id="MN689505">
    <property type="protein sequence ID" value="QGT52427.1"/>
    <property type="molecule type" value="Genomic_DNA"/>
</dbReference>
<dbReference type="Gene3D" id="3.90.75.20">
    <property type="match status" value="1"/>
</dbReference>